<feature type="compositionally biased region" description="Polar residues" evidence="1">
    <location>
        <begin position="61"/>
        <end position="74"/>
    </location>
</feature>
<organism evidence="2 3">
    <name type="scientific">Bos indicus x Bos taurus</name>
    <name type="common">Hybrid cattle</name>
    <dbReference type="NCBI Taxonomy" id="30522"/>
    <lineage>
        <taxon>Eukaryota</taxon>
        <taxon>Metazoa</taxon>
        <taxon>Chordata</taxon>
        <taxon>Craniata</taxon>
        <taxon>Vertebrata</taxon>
        <taxon>Euteleostomi</taxon>
        <taxon>Mammalia</taxon>
        <taxon>Eutheria</taxon>
        <taxon>Laurasiatheria</taxon>
        <taxon>Artiodactyla</taxon>
        <taxon>Ruminantia</taxon>
        <taxon>Pecora</taxon>
        <taxon>Bovidae</taxon>
        <taxon>Bovinae</taxon>
        <taxon>Bos</taxon>
    </lineage>
</organism>
<reference evidence="2 3" key="1">
    <citation type="submission" date="2018-11" db="EMBL/GenBank/DDBJ databases">
        <title>Haplotype-resolved cattle genomes.</title>
        <authorList>
            <person name="Low W.Y."/>
            <person name="Tearle R."/>
            <person name="Bickhart D.M."/>
            <person name="Rosen B.D."/>
            <person name="Koren S."/>
            <person name="Rhie A."/>
            <person name="Hiendleder S."/>
            <person name="Phillippy A.M."/>
            <person name="Smith T.P.L."/>
            <person name="Williams J.L."/>
        </authorList>
    </citation>
    <scope>NUCLEOTIDE SEQUENCE [LARGE SCALE GENOMIC DNA]</scope>
</reference>
<feature type="region of interest" description="Disordered" evidence="1">
    <location>
        <begin position="55"/>
        <end position="89"/>
    </location>
</feature>
<dbReference type="AlphaFoldDB" id="A0A4W2FVV1"/>
<evidence type="ECO:0000256" key="1">
    <source>
        <dbReference type="SAM" id="MobiDB-lite"/>
    </source>
</evidence>
<sequence length="89" mass="10267">MQMETNHQLWFQVSIRTRFLSLYHLYPRPVHGKLTEWNTNQDPFPLASSVHFSHSVVSDSMQPQEPQHTRSLCPSPTPGIYSDSCPLSQ</sequence>
<proteinExistence type="predicted"/>
<evidence type="ECO:0000313" key="3">
    <source>
        <dbReference type="Proteomes" id="UP000429181"/>
    </source>
</evidence>
<dbReference type="Proteomes" id="UP000429181">
    <property type="component" value="Chromosome 8"/>
</dbReference>
<accession>A0A4W2FVV1</accession>
<dbReference type="GeneTree" id="ENSGT00960000190164"/>
<dbReference type="Ensembl" id="ENSBIXT00005018254.1">
    <property type="protein sequence ID" value="ENSBIXP00005010029.1"/>
    <property type="gene ID" value="ENSBIXG00005014767.1"/>
</dbReference>
<evidence type="ECO:0000313" key="2">
    <source>
        <dbReference type="Ensembl" id="ENSBIXP00005010029.1"/>
    </source>
</evidence>
<protein>
    <submittedName>
        <fullName evidence="2">Uncharacterized protein</fullName>
    </submittedName>
</protein>
<name>A0A4W2FVV1_BOBOX</name>
<reference evidence="2" key="2">
    <citation type="submission" date="2025-08" db="UniProtKB">
        <authorList>
            <consortium name="Ensembl"/>
        </authorList>
    </citation>
    <scope>IDENTIFICATION</scope>
</reference>